<proteinExistence type="predicted"/>
<evidence type="ECO:0000313" key="2">
    <source>
        <dbReference type="Proteomes" id="UP000824782"/>
    </source>
</evidence>
<organism evidence="1 2">
    <name type="scientific">Engystomops pustulosus</name>
    <name type="common">Tungara frog</name>
    <name type="synonym">Physalaemus pustulosus</name>
    <dbReference type="NCBI Taxonomy" id="76066"/>
    <lineage>
        <taxon>Eukaryota</taxon>
        <taxon>Metazoa</taxon>
        <taxon>Chordata</taxon>
        <taxon>Craniata</taxon>
        <taxon>Vertebrata</taxon>
        <taxon>Euteleostomi</taxon>
        <taxon>Amphibia</taxon>
        <taxon>Batrachia</taxon>
        <taxon>Anura</taxon>
        <taxon>Neobatrachia</taxon>
        <taxon>Hyloidea</taxon>
        <taxon>Leptodactylidae</taxon>
        <taxon>Leiuperinae</taxon>
        <taxon>Engystomops</taxon>
    </lineage>
</organism>
<gene>
    <name evidence="1" type="ORF">GDO81_025702</name>
</gene>
<accession>A0AAV6YPQ4</accession>
<keyword evidence="2" id="KW-1185">Reference proteome</keyword>
<comment type="caution">
    <text evidence="1">The sequence shown here is derived from an EMBL/GenBank/DDBJ whole genome shotgun (WGS) entry which is preliminary data.</text>
</comment>
<sequence length="140" mass="15623">MGLPLPLGKYTYFYAHTYQLQSNIYTLMRTHICYIYYAVQCAAYYVYKGAHPPLHSVSGQMMGPPGTTDPIAAIIAATTVVTPLQLFINFNVTTDIIFTAITFTICHLGLSTVNHIFSCLSTLGILEMEFQPICIHMLFS</sequence>
<dbReference type="Proteomes" id="UP000824782">
    <property type="component" value="Unassembled WGS sequence"/>
</dbReference>
<evidence type="ECO:0000313" key="1">
    <source>
        <dbReference type="EMBL" id="KAG8536775.1"/>
    </source>
</evidence>
<dbReference type="AlphaFoldDB" id="A0AAV6YPQ4"/>
<name>A0AAV6YPQ4_ENGPU</name>
<dbReference type="EMBL" id="WNYA01038482">
    <property type="protein sequence ID" value="KAG8536775.1"/>
    <property type="molecule type" value="Genomic_DNA"/>
</dbReference>
<reference evidence="1" key="1">
    <citation type="thesis" date="2020" institute="ProQuest LLC" country="789 East Eisenhower Parkway, Ann Arbor, MI, USA">
        <title>Comparative Genomics and Chromosome Evolution.</title>
        <authorList>
            <person name="Mudd A.B."/>
        </authorList>
    </citation>
    <scope>NUCLEOTIDE SEQUENCE</scope>
    <source>
        <strain evidence="1">237g6f4</strain>
        <tissue evidence="1">Blood</tissue>
    </source>
</reference>
<protein>
    <submittedName>
        <fullName evidence="1">Uncharacterized protein</fullName>
    </submittedName>
</protein>